<keyword evidence="2" id="KW-1185">Reference proteome</keyword>
<dbReference type="PANTHER" id="PTHR43649:SF12">
    <property type="entry name" value="DIACETYLCHITOBIOSE BINDING PROTEIN DASA"/>
    <property type="match status" value="1"/>
</dbReference>
<name>D6U815_KTERA</name>
<dbReference type="InterPro" id="IPR050490">
    <property type="entry name" value="Bact_solute-bd_prot1"/>
</dbReference>
<evidence type="ECO:0000313" key="1">
    <source>
        <dbReference type="EMBL" id="EFH80026.1"/>
    </source>
</evidence>
<dbReference type="Pfam" id="PF01547">
    <property type="entry name" value="SBP_bac_1"/>
    <property type="match status" value="1"/>
</dbReference>
<dbReference type="EMBL" id="ADVG01000005">
    <property type="protein sequence ID" value="EFH80026.1"/>
    <property type="molecule type" value="Genomic_DNA"/>
</dbReference>
<accession>D6U815</accession>
<dbReference type="AlphaFoldDB" id="D6U815"/>
<dbReference type="CDD" id="cd13585">
    <property type="entry name" value="PBP2_TMBP_like"/>
    <property type="match status" value="1"/>
</dbReference>
<dbReference type="OrthoDB" id="2507686at2"/>
<sequence length="460" mass="50017">MANTEKSNIFQDIMQGKIGRRDLLTRALMVGMTAGSLEALLAACGGDQGSGGGSGSTTVKYANWASAESATKTQIDQALKDFETQFKAKVENIGIPFDNMLTQLQTMTTGGNPPDVMELSGNWPYALGGGGALQSLNSYAGSWRNDAFTNTFEVGTYKGQVYAVPFSISPHGFWYNKTILQKYGLSPDKPPISIDELNSVMEELRAKLPANAHPIGIDISKTEYALVGFWPWIWTFGGDPMHEDDQGNVTINWADDGTVKAFQWLQDAVKKNWTPPDQAIKAERQLMSTDQMVFKLDGPYLTGILQSDNPSVYKSVADVNTHWGVTTTPVGPGQSAPVTCADIHNLGMSANSNNKDLAWKLIDYLTSNKQVLTNYLVTEGVFPHKSQVTSGGPYANLFSDDISQAFINKVFPTMRPPAYHPKYSQAATYVVTALQDIAGGANVPKRLAQLNTDVKTAFGQ</sequence>
<gene>
    <name evidence="1" type="ORF">Krac_0564</name>
</gene>
<reference evidence="1 2" key="1">
    <citation type="journal article" date="2011" name="Stand. Genomic Sci.">
        <title>Non-contiguous finished genome sequence and contextual data of the filamentous soil bacterium Ktedonobacter racemifer type strain (SOSP1-21).</title>
        <authorList>
            <person name="Chang Y.J."/>
            <person name="Land M."/>
            <person name="Hauser L."/>
            <person name="Chertkov O."/>
            <person name="Del Rio T.G."/>
            <person name="Nolan M."/>
            <person name="Copeland A."/>
            <person name="Tice H."/>
            <person name="Cheng J.F."/>
            <person name="Lucas S."/>
            <person name="Han C."/>
            <person name="Goodwin L."/>
            <person name="Pitluck S."/>
            <person name="Ivanova N."/>
            <person name="Ovchinikova G."/>
            <person name="Pati A."/>
            <person name="Chen A."/>
            <person name="Palaniappan K."/>
            <person name="Mavromatis K."/>
            <person name="Liolios K."/>
            <person name="Brettin T."/>
            <person name="Fiebig A."/>
            <person name="Rohde M."/>
            <person name="Abt B."/>
            <person name="Goker M."/>
            <person name="Detter J.C."/>
            <person name="Woyke T."/>
            <person name="Bristow J."/>
            <person name="Eisen J.A."/>
            <person name="Markowitz V."/>
            <person name="Hugenholtz P."/>
            <person name="Kyrpides N.C."/>
            <person name="Klenk H.P."/>
            <person name="Lapidus A."/>
        </authorList>
    </citation>
    <scope>NUCLEOTIDE SEQUENCE [LARGE SCALE GENOMIC DNA]</scope>
    <source>
        <strain evidence="2">DSM 44963</strain>
    </source>
</reference>
<dbReference type="InterPro" id="IPR006059">
    <property type="entry name" value="SBP"/>
</dbReference>
<dbReference type="SUPFAM" id="SSF53850">
    <property type="entry name" value="Periplasmic binding protein-like II"/>
    <property type="match status" value="1"/>
</dbReference>
<evidence type="ECO:0000313" key="2">
    <source>
        <dbReference type="Proteomes" id="UP000004508"/>
    </source>
</evidence>
<dbReference type="eggNOG" id="COG1653">
    <property type="taxonomic scope" value="Bacteria"/>
</dbReference>
<dbReference type="Proteomes" id="UP000004508">
    <property type="component" value="Unassembled WGS sequence"/>
</dbReference>
<proteinExistence type="predicted"/>
<dbReference type="Gene3D" id="3.40.190.10">
    <property type="entry name" value="Periplasmic binding protein-like II"/>
    <property type="match status" value="1"/>
</dbReference>
<protein>
    <submittedName>
        <fullName evidence="1">Extracellular solute-binding protein family 1</fullName>
    </submittedName>
</protein>
<dbReference type="InParanoid" id="D6U815"/>
<dbReference type="PANTHER" id="PTHR43649">
    <property type="entry name" value="ARABINOSE-BINDING PROTEIN-RELATED"/>
    <property type="match status" value="1"/>
</dbReference>
<dbReference type="STRING" id="485913.Krac_0564"/>
<organism evidence="1 2">
    <name type="scientific">Ktedonobacter racemifer DSM 44963</name>
    <dbReference type="NCBI Taxonomy" id="485913"/>
    <lineage>
        <taxon>Bacteria</taxon>
        <taxon>Bacillati</taxon>
        <taxon>Chloroflexota</taxon>
        <taxon>Ktedonobacteria</taxon>
        <taxon>Ktedonobacterales</taxon>
        <taxon>Ktedonobacteraceae</taxon>
        <taxon>Ktedonobacter</taxon>
    </lineage>
</organism>
<dbReference type="RefSeq" id="WP_007922304.1">
    <property type="nucleotide sequence ID" value="NZ_ADVG01000005.1"/>
</dbReference>
<comment type="caution">
    <text evidence="1">The sequence shown here is derived from an EMBL/GenBank/DDBJ whole genome shotgun (WGS) entry which is preliminary data.</text>
</comment>